<feature type="region of interest" description="Disordered" evidence="1">
    <location>
        <begin position="341"/>
        <end position="362"/>
    </location>
</feature>
<keyword evidence="4" id="KW-1185">Reference proteome</keyword>
<sequence length="394" mass="45057">MIAPKKKRYFMCIWLPVAILLSVVFFFMGSFLLFTDYKEAIKPKSCENECRPEGTRTLPSGIVLKTTDLEMQPLWGPLKKKKLKSPMNLLAIAVGIKQKRNVNEIVKKFPLNDFAVMLFHYDGNVDGWRDLEWSNSVIHVSAINQTKWFALPSSLSRFDFVKKKKKMPNFYEMCSLRWFAKRFLHPDIIAEYFYVFLWDEDLGVENFHAGRYLSIIREEGLGISQPALDADKSELHYKLTAREMSSKVHRRVINLHGPGRKCYENSTDPPCTGFVEMMAPVFSRASWRCAWYMIQNDLVHAWGLDFQLGYCAQGNRSTHIGIVDYEYLIHLGLPTLGGSSGSNADLTKQTSPKEKLASIGKMSEGRDAVRRASYVELDKLKIGGEKLLKRTSVG</sequence>
<dbReference type="PANTHER" id="PTHR31210:SF8">
    <property type="entry name" value="DUF707 DOMAIN-CONTAINING PROTEIN"/>
    <property type="match status" value="1"/>
</dbReference>
<dbReference type="OrthoDB" id="9985979at2759"/>
<keyword evidence="2" id="KW-1133">Transmembrane helix</keyword>
<dbReference type="InterPro" id="IPR007877">
    <property type="entry name" value="DUF707"/>
</dbReference>
<evidence type="ECO:0000256" key="1">
    <source>
        <dbReference type="SAM" id="MobiDB-lite"/>
    </source>
</evidence>
<evidence type="ECO:0000313" key="3">
    <source>
        <dbReference type="EMBL" id="CAA0805987.1"/>
    </source>
</evidence>
<dbReference type="AlphaFoldDB" id="A0A9N7MGV3"/>
<dbReference type="EMBL" id="CACSLK010000214">
    <property type="protein sequence ID" value="CAA0805987.1"/>
    <property type="molecule type" value="Genomic_DNA"/>
</dbReference>
<proteinExistence type="predicted"/>
<gene>
    <name evidence="3" type="ORF">SHERM_00892</name>
</gene>
<accession>A0A9N7MGV3</accession>
<protein>
    <submittedName>
        <fullName evidence="3">Uncharacterized protein</fullName>
    </submittedName>
</protein>
<dbReference type="Pfam" id="PF05212">
    <property type="entry name" value="DUF707"/>
    <property type="match status" value="2"/>
</dbReference>
<evidence type="ECO:0000313" key="4">
    <source>
        <dbReference type="Proteomes" id="UP001153555"/>
    </source>
</evidence>
<reference evidence="3" key="1">
    <citation type="submission" date="2019-12" db="EMBL/GenBank/DDBJ databases">
        <authorList>
            <person name="Scholes J."/>
        </authorList>
    </citation>
    <scope>NUCLEOTIDE SEQUENCE</scope>
</reference>
<feature type="transmembrane region" description="Helical" evidence="2">
    <location>
        <begin position="12"/>
        <end position="34"/>
    </location>
</feature>
<evidence type="ECO:0000256" key="2">
    <source>
        <dbReference type="SAM" id="Phobius"/>
    </source>
</evidence>
<comment type="caution">
    <text evidence="3">The sequence shown here is derived from an EMBL/GenBank/DDBJ whole genome shotgun (WGS) entry which is preliminary data.</text>
</comment>
<organism evidence="3 4">
    <name type="scientific">Striga hermonthica</name>
    <name type="common">Purple witchweed</name>
    <name type="synonym">Buchnera hermonthica</name>
    <dbReference type="NCBI Taxonomy" id="68872"/>
    <lineage>
        <taxon>Eukaryota</taxon>
        <taxon>Viridiplantae</taxon>
        <taxon>Streptophyta</taxon>
        <taxon>Embryophyta</taxon>
        <taxon>Tracheophyta</taxon>
        <taxon>Spermatophyta</taxon>
        <taxon>Magnoliopsida</taxon>
        <taxon>eudicotyledons</taxon>
        <taxon>Gunneridae</taxon>
        <taxon>Pentapetalae</taxon>
        <taxon>asterids</taxon>
        <taxon>lamiids</taxon>
        <taxon>Lamiales</taxon>
        <taxon>Orobanchaceae</taxon>
        <taxon>Buchnereae</taxon>
        <taxon>Striga</taxon>
    </lineage>
</organism>
<dbReference type="Proteomes" id="UP001153555">
    <property type="component" value="Unassembled WGS sequence"/>
</dbReference>
<keyword evidence="2" id="KW-0812">Transmembrane</keyword>
<dbReference type="PANTHER" id="PTHR31210">
    <property type="entry name" value="OS06G0731900 PROTEIN"/>
    <property type="match status" value="1"/>
</dbReference>
<keyword evidence="2" id="KW-0472">Membrane</keyword>
<name>A0A9N7MGV3_STRHE</name>